<reference evidence="3 4" key="1">
    <citation type="submission" date="2019-10" db="EMBL/GenBank/DDBJ databases">
        <authorList>
            <person name="Palmer J.M."/>
        </authorList>
    </citation>
    <scope>NUCLEOTIDE SEQUENCE [LARGE SCALE GENOMIC DNA]</scope>
    <source>
        <strain evidence="3 4">TWF694</strain>
    </source>
</reference>
<proteinExistence type="predicted"/>
<feature type="region of interest" description="Disordered" evidence="1">
    <location>
        <begin position="364"/>
        <end position="392"/>
    </location>
</feature>
<sequence>MAASFSLESSTFTLALFAYDASELLRKTLNSVETNKRIVLELGEELIQFQTILRSLEGTLKTNTDITDLKLPLLRCGRACQELAATITKCATISHGIRVIKDWTKVRYAGEDVTGFRIMLRGYKATIKIALWDTINMHTANISPKSLDDYKAIIDETVPDLEDQLEEINRKAYLLSKRQIPSSSEVGGQRNLTEGDRERIEEDKKSIQRCIEVCLQVSTHIDQIRSAQVQQGQGAPSTSSEVKKITTDPVTGTRVELSSTTGPSKKQLEDIQLRLNTLRKRIELSGDPGTEEVKELVAICSEISEQAHSNRINLFEDITSAEDAEQIIVVTTGDLLSAKSVATGTGSRQWLGQMSDESFQYLARGEESTGQQSTPKHKSHVSNIFKGRHGAV</sequence>
<feature type="domain" description="Azaphilone pigments biosynthesis cluster protein L N-terminal" evidence="2">
    <location>
        <begin position="5"/>
        <end position="214"/>
    </location>
</feature>
<organism evidence="3 4">
    <name type="scientific">Orbilia ellipsospora</name>
    <dbReference type="NCBI Taxonomy" id="2528407"/>
    <lineage>
        <taxon>Eukaryota</taxon>
        <taxon>Fungi</taxon>
        <taxon>Dikarya</taxon>
        <taxon>Ascomycota</taxon>
        <taxon>Pezizomycotina</taxon>
        <taxon>Orbiliomycetes</taxon>
        <taxon>Orbiliales</taxon>
        <taxon>Orbiliaceae</taxon>
        <taxon>Orbilia</taxon>
    </lineage>
</organism>
<gene>
    <name evidence="3" type="ORF">TWF694_008162</name>
</gene>
<accession>A0AAV9XIM7</accession>
<name>A0AAV9XIM7_9PEZI</name>
<protein>
    <recommendedName>
        <fullName evidence="2">Azaphilone pigments biosynthesis cluster protein L N-terminal domain-containing protein</fullName>
    </recommendedName>
</protein>
<evidence type="ECO:0000313" key="4">
    <source>
        <dbReference type="Proteomes" id="UP001365542"/>
    </source>
</evidence>
<dbReference type="Pfam" id="PF17111">
    <property type="entry name" value="PigL_N"/>
    <property type="match status" value="1"/>
</dbReference>
<feature type="compositionally biased region" description="Polar residues" evidence="1">
    <location>
        <begin position="229"/>
        <end position="240"/>
    </location>
</feature>
<dbReference type="Proteomes" id="UP001365542">
    <property type="component" value="Unassembled WGS sequence"/>
</dbReference>
<keyword evidence="4" id="KW-1185">Reference proteome</keyword>
<dbReference type="EMBL" id="JAVHJO010000004">
    <property type="protein sequence ID" value="KAK6540772.1"/>
    <property type="molecule type" value="Genomic_DNA"/>
</dbReference>
<evidence type="ECO:0000313" key="3">
    <source>
        <dbReference type="EMBL" id="KAK6540772.1"/>
    </source>
</evidence>
<dbReference type="InterPro" id="IPR031348">
    <property type="entry name" value="PigL_N"/>
</dbReference>
<dbReference type="AlphaFoldDB" id="A0AAV9XIM7"/>
<comment type="caution">
    <text evidence="3">The sequence shown here is derived from an EMBL/GenBank/DDBJ whole genome shotgun (WGS) entry which is preliminary data.</text>
</comment>
<evidence type="ECO:0000259" key="2">
    <source>
        <dbReference type="Pfam" id="PF17111"/>
    </source>
</evidence>
<evidence type="ECO:0000256" key="1">
    <source>
        <dbReference type="SAM" id="MobiDB-lite"/>
    </source>
</evidence>
<feature type="region of interest" description="Disordered" evidence="1">
    <location>
        <begin position="229"/>
        <end position="263"/>
    </location>
</feature>
<feature type="compositionally biased region" description="Basic residues" evidence="1">
    <location>
        <begin position="375"/>
        <end position="392"/>
    </location>
</feature>